<evidence type="ECO:0000256" key="5">
    <source>
        <dbReference type="ARBA" id="ARBA00023136"/>
    </source>
</evidence>
<dbReference type="PANTHER" id="PTHR30093">
    <property type="entry name" value="GENERAL SECRETION PATHWAY PROTEIN G"/>
    <property type="match status" value="1"/>
</dbReference>
<evidence type="ECO:0000256" key="3">
    <source>
        <dbReference type="ARBA" id="ARBA00022692"/>
    </source>
</evidence>
<keyword evidence="8" id="KW-1185">Reference proteome</keyword>
<evidence type="ECO:0000256" key="2">
    <source>
        <dbReference type="ARBA" id="ARBA00022481"/>
    </source>
</evidence>
<dbReference type="NCBIfam" id="TIGR02532">
    <property type="entry name" value="IV_pilin_GFxxxE"/>
    <property type="match status" value="1"/>
</dbReference>
<dbReference type="Proteomes" id="UP000196368">
    <property type="component" value="Unassembled WGS sequence"/>
</dbReference>
<keyword evidence="4 6" id="KW-1133">Transmembrane helix</keyword>
<evidence type="ECO:0000313" key="7">
    <source>
        <dbReference type="EMBL" id="OUO56995.1"/>
    </source>
</evidence>
<protein>
    <recommendedName>
        <fullName evidence="9">Type II secretion system protein GspG C-terminal domain-containing protein</fullName>
    </recommendedName>
</protein>
<dbReference type="InterPro" id="IPR012902">
    <property type="entry name" value="N_methyl_site"/>
</dbReference>
<dbReference type="RefSeq" id="WP_087288136.1">
    <property type="nucleotide sequence ID" value="NZ_NFJD01000002.1"/>
</dbReference>
<dbReference type="Pfam" id="PF07963">
    <property type="entry name" value="N_methyl"/>
    <property type="match status" value="1"/>
</dbReference>
<dbReference type="InterPro" id="IPR045584">
    <property type="entry name" value="Pilin-like"/>
</dbReference>
<accession>A0A1Y4DDP9</accession>
<dbReference type="PROSITE" id="PS00409">
    <property type="entry name" value="PROKAR_NTER_METHYL"/>
    <property type="match status" value="1"/>
</dbReference>
<keyword evidence="5 6" id="KW-0472">Membrane</keyword>
<evidence type="ECO:0000256" key="4">
    <source>
        <dbReference type="ARBA" id="ARBA00022989"/>
    </source>
</evidence>
<proteinExistence type="predicted"/>
<sequence length="172" mass="18913">MNKKYINPLLHPAKAGFTLIELLVVVLIIGILSAVALPQYQLSVEKSRLAEVYTVVHKIEQNLTMIELSDAKFASNEEAAEAWLEDVGLPLEEGGVSGLKYAASKHFCYNPSMFGLIIMPKPCTDIDTAEYVMGFMPKSATSERAFMCQGKSDFGKKLCKSLCGAEECSLPW</sequence>
<keyword evidence="3 6" id="KW-0812">Transmembrane</keyword>
<name>A0A1Y4DDP9_9BACT</name>
<evidence type="ECO:0000256" key="1">
    <source>
        <dbReference type="ARBA" id="ARBA00004167"/>
    </source>
</evidence>
<gene>
    <name evidence="7" type="ORF">B5F75_03870</name>
</gene>
<comment type="caution">
    <text evidence="7">The sequence shown here is derived from an EMBL/GenBank/DDBJ whole genome shotgun (WGS) entry which is preliminary data.</text>
</comment>
<dbReference type="SUPFAM" id="SSF54523">
    <property type="entry name" value="Pili subunits"/>
    <property type="match status" value="1"/>
</dbReference>
<evidence type="ECO:0000256" key="6">
    <source>
        <dbReference type="SAM" id="Phobius"/>
    </source>
</evidence>
<evidence type="ECO:0008006" key="9">
    <source>
        <dbReference type="Google" id="ProtNLM"/>
    </source>
</evidence>
<reference evidence="8" key="1">
    <citation type="submission" date="2017-04" db="EMBL/GenBank/DDBJ databases">
        <title>Function of individual gut microbiota members based on whole genome sequencing of pure cultures obtained from chicken caecum.</title>
        <authorList>
            <person name="Medvecky M."/>
            <person name="Cejkova D."/>
            <person name="Polansky O."/>
            <person name="Karasova D."/>
            <person name="Kubasova T."/>
            <person name="Cizek A."/>
            <person name="Rychlik I."/>
        </authorList>
    </citation>
    <scope>NUCLEOTIDE SEQUENCE [LARGE SCALE GENOMIC DNA]</scope>
    <source>
        <strain evidence="8">An273</strain>
    </source>
</reference>
<dbReference type="PANTHER" id="PTHR30093:SF44">
    <property type="entry name" value="TYPE II SECRETION SYSTEM CORE PROTEIN G"/>
    <property type="match status" value="1"/>
</dbReference>
<organism evidence="7 8">
    <name type="scientific">Candidatus Avelusimicrobium gallicola</name>
    <dbReference type="NCBI Taxonomy" id="2562704"/>
    <lineage>
        <taxon>Bacteria</taxon>
        <taxon>Pseudomonadati</taxon>
        <taxon>Elusimicrobiota</taxon>
        <taxon>Elusimicrobia</taxon>
        <taxon>Elusimicrobiales</taxon>
        <taxon>Elusimicrobiaceae</taxon>
        <taxon>Candidatus Avelusimicrobium</taxon>
    </lineage>
</organism>
<dbReference type="EMBL" id="NFJD01000002">
    <property type="protein sequence ID" value="OUO56995.1"/>
    <property type="molecule type" value="Genomic_DNA"/>
</dbReference>
<dbReference type="GO" id="GO:0016020">
    <property type="term" value="C:membrane"/>
    <property type="evidence" value="ECO:0007669"/>
    <property type="project" value="UniProtKB-SubCell"/>
</dbReference>
<evidence type="ECO:0000313" key="8">
    <source>
        <dbReference type="Proteomes" id="UP000196368"/>
    </source>
</evidence>
<feature type="transmembrane region" description="Helical" evidence="6">
    <location>
        <begin position="15"/>
        <end position="37"/>
    </location>
</feature>
<comment type="subcellular location">
    <subcellularLocation>
        <location evidence="1">Membrane</location>
        <topology evidence="1">Single-pass membrane protein</topology>
    </subcellularLocation>
</comment>
<keyword evidence="2" id="KW-0488">Methylation</keyword>
<dbReference type="AlphaFoldDB" id="A0A1Y4DDP9"/>
<dbReference type="Gene3D" id="3.30.700.10">
    <property type="entry name" value="Glycoprotein, Type 4 Pilin"/>
    <property type="match status" value="1"/>
</dbReference>